<dbReference type="InterPro" id="IPR029045">
    <property type="entry name" value="ClpP/crotonase-like_dom_sf"/>
</dbReference>
<accession>A0A1E3PQM2</accession>
<evidence type="ECO:0000313" key="6">
    <source>
        <dbReference type="EMBL" id="ODQ67739.1"/>
    </source>
</evidence>
<name>A0A1E3PQM2_9ASCO</name>
<dbReference type="Pfam" id="PF00378">
    <property type="entry name" value="ECH_1"/>
    <property type="match status" value="1"/>
</dbReference>
<dbReference type="AlphaFoldDB" id="A0A1E3PQM2"/>
<dbReference type="UniPathway" id="UPA00659"/>
<dbReference type="GO" id="GO:0006635">
    <property type="term" value="P:fatty acid beta-oxidation"/>
    <property type="evidence" value="ECO:0007669"/>
    <property type="project" value="UniProtKB-UniPathway"/>
</dbReference>
<evidence type="ECO:0000313" key="7">
    <source>
        <dbReference type="Proteomes" id="UP000095009"/>
    </source>
</evidence>
<protein>
    <submittedName>
        <fullName evidence="6">ClpP/crotonase</fullName>
    </submittedName>
</protein>
<organism evidence="6 7">
    <name type="scientific">Nadsonia fulvescens var. elongata DSM 6958</name>
    <dbReference type="NCBI Taxonomy" id="857566"/>
    <lineage>
        <taxon>Eukaryota</taxon>
        <taxon>Fungi</taxon>
        <taxon>Dikarya</taxon>
        <taxon>Ascomycota</taxon>
        <taxon>Saccharomycotina</taxon>
        <taxon>Dipodascomycetes</taxon>
        <taxon>Dipodascales</taxon>
        <taxon>Dipodascales incertae sedis</taxon>
        <taxon>Nadsonia</taxon>
    </lineage>
</organism>
<comment type="pathway">
    <text evidence="1">Lipid metabolism; fatty acid beta-oxidation.</text>
</comment>
<keyword evidence="4" id="KW-0443">Lipid metabolism</keyword>
<keyword evidence="5" id="KW-0413">Isomerase</keyword>
<dbReference type="GO" id="GO:0051750">
    <property type="term" value="F:delta(3,5)-delta(2,4)-dienoyl-CoA isomerase activity"/>
    <property type="evidence" value="ECO:0007669"/>
    <property type="project" value="TreeGrafter"/>
</dbReference>
<comment type="similarity">
    <text evidence="2">Belongs to the enoyl-CoA hydratase/isomerase family.</text>
</comment>
<dbReference type="CDD" id="cd06558">
    <property type="entry name" value="crotonase-like"/>
    <property type="match status" value="1"/>
</dbReference>
<dbReference type="FunFam" id="1.10.12.10:FF:000004">
    <property type="entry name" value="Delta3,5-delta2,4-dienoyl-CoA isomerase"/>
    <property type="match status" value="1"/>
</dbReference>
<evidence type="ECO:0000256" key="2">
    <source>
        <dbReference type="ARBA" id="ARBA00005254"/>
    </source>
</evidence>
<dbReference type="Proteomes" id="UP000095009">
    <property type="component" value="Unassembled WGS sequence"/>
</dbReference>
<dbReference type="PANTHER" id="PTHR43149:SF1">
    <property type="entry name" value="DELTA(3,5)-DELTA(2,4)-DIENOYL-COA ISOMERASE, MITOCHONDRIAL"/>
    <property type="match status" value="1"/>
</dbReference>
<dbReference type="OrthoDB" id="14970at2759"/>
<dbReference type="GO" id="GO:0005739">
    <property type="term" value="C:mitochondrion"/>
    <property type="evidence" value="ECO:0007669"/>
    <property type="project" value="TreeGrafter"/>
</dbReference>
<dbReference type="Gene3D" id="1.10.12.10">
    <property type="entry name" value="Lyase 2-enoyl-coa Hydratase, Chain A, domain 2"/>
    <property type="match status" value="1"/>
</dbReference>
<dbReference type="InterPro" id="IPR001753">
    <property type="entry name" value="Enoyl-CoA_hydra/iso"/>
</dbReference>
<evidence type="ECO:0000256" key="5">
    <source>
        <dbReference type="ARBA" id="ARBA00023235"/>
    </source>
</evidence>
<evidence type="ECO:0000256" key="3">
    <source>
        <dbReference type="ARBA" id="ARBA00022832"/>
    </source>
</evidence>
<dbReference type="STRING" id="857566.A0A1E3PQM2"/>
<dbReference type="Gene3D" id="3.90.226.10">
    <property type="entry name" value="2-enoyl-CoA Hydratase, Chain A, domain 1"/>
    <property type="match status" value="1"/>
</dbReference>
<dbReference type="SUPFAM" id="SSF52096">
    <property type="entry name" value="ClpP/crotonase"/>
    <property type="match status" value="1"/>
</dbReference>
<gene>
    <name evidence="6" type="ORF">NADFUDRAFT_20374</name>
</gene>
<dbReference type="InterPro" id="IPR014748">
    <property type="entry name" value="Enoyl-CoA_hydra_C"/>
</dbReference>
<dbReference type="EMBL" id="KV454406">
    <property type="protein sequence ID" value="ODQ67739.1"/>
    <property type="molecule type" value="Genomic_DNA"/>
</dbReference>
<sequence length="279" mass="30545">MQISSEKYAKFDQFLVDFPVKNVAHVQINRPKSLNSFDINTYTQFGLMMDILSYDPEVRVIVLSGVGKAFSSGLDIKTAGKILGTGDEEPSRRALRFNKFIKDFQNSIKTPHTNRKPVIGVAHGISYGLAIDILAGVDIRIASEDTSFSIKEVDIGMAADMGSLQRLPKITGNLSWIKELAYTGRNFSARESQAIGFISGISKTKEEAISHALKLADIIAKKSPVAIQTTKQSINYALDHDIQAGLDQIAEVNTYALGLDTITAVQSAFTKDKPVFSKL</sequence>
<keyword evidence="3" id="KW-0276">Fatty acid metabolism</keyword>
<dbReference type="InterPro" id="IPR045002">
    <property type="entry name" value="Ech1-like"/>
</dbReference>
<evidence type="ECO:0000256" key="1">
    <source>
        <dbReference type="ARBA" id="ARBA00005005"/>
    </source>
</evidence>
<proteinExistence type="inferred from homology"/>
<dbReference type="PANTHER" id="PTHR43149">
    <property type="entry name" value="ENOYL-COA HYDRATASE"/>
    <property type="match status" value="1"/>
</dbReference>
<keyword evidence="7" id="KW-1185">Reference proteome</keyword>
<evidence type="ECO:0000256" key="4">
    <source>
        <dbReference type="ARBA" id="ARBA00023098"/>
    </source>
</evidence>
<reference evidence="6 7" key="1">
    <citation type="journal article" date="2016" name="Proc. Natl. Acad. Sci. U.S.A.">
        <title>Comparative genomics of biotechnologically important yeasts.</title>
        <authorList>
            <person name="Riley R."/>
            <person name="Haridas S."/>
            <person name="Wolfe K.H."/>
            <person name="Lopes M.R."/>
            <person name="Hittinger C.T."/>
            <person name="Goeker M."/>
            <person name="Salamov A.A."/>
            <person name="Wisecaver J.H."/>
            <person name="Long T.M."/>
            <person name="Calvey C.H."/>
            <person name="Aerts A.L."/>
            <person name="Barry K.W."/>
            <person name="Choi C."/>
            <person name="Clum A."/>
            <person name="Coughlan A.Y."/>
            <person name="Deshpande S."/>
            <person name="Douglass A.P."/>
            <person name="Hanson S.J."/>
            <person name="Klenk H.-P."/>
            <person name="LaButti K.M."/>
            <person name="Lapidus A."/>
            <person name="Lindquist E.A."/>
            <person name="Lipzen A.M."/>
            <person name="Meier-Kolthoff J.P."/>
            <person name="Ohm R.A."/>
            <person name="Otillar R.P."/>
            <person name="Pangilinan J.L."/>
            <person name="Peng Y."/>
            <person name="Rokas A."/>
            <person name="Rosa C.A."/>
            <person name="Scheuner C."/>
            <person name="Sibirny A.A."/>
            <person name="Slot J.C."/>
            <person name="Stielow J.B."/>
            <person name="Sun H."/>
            <person name="Kurtzman C.P."/>
            <person name="Blackwell M."/>
            <person name="Grigoriev I.V."/>
            <person name="Jeffries T.W."/>
        </authorList>
    </citation>
    <scope>NUCLEOTIDE SEQUENCE [LARGE SCALE GENOMIC DNA]</scope>
    <source>
        <strain evidence="6 7">DSM 6958</strain>
    </source>
</reference>